<sequence length="93" mass="9795">MKVLVTGAGGFLGQAVVRACTAAGHEVVAMIRPMGRDPFAAPVTVVRGDLRQVGPWRTQLDGVEAVIHCAAATGGTWRRSSQGPSPQRKTCLR</sequence>
<name>A0A7G9SBU3_9SPHN</name>
<protein>
    <submittedName>
        <fullName evidence="2">NAD(P)-dependent oxidoreductase</fullName>
    </submittedName>
</protein>
<dbReference type="SUPFAM" id="SSF51735">
    <property type="entry name" value="NAD(P)-binding Rossmann-fold domains"/>
    <property type="match status" value="1"/>
</dbReference>
<organism evidence="2 3">
    <name type="scientific">Sphingomonas rhizophila</name>
    <dbReference type="NCBI Taxonomy" id="2071607"/>
    <lineage>
        <taxon>Bacteria</taxon>
        <taxon>Pseudomonadati</taxon>
        <taxon>Pseudomonadota</taxon>
        <taxon>Alphaproteobacteria</taxon>
        <taxon>Sphingomonadales</taxon>
        <taxon>Sphingomonadaceae</taxon>
        <taxon>Sphingomonas</taxon>
    </lineage>
</organism>
<dbReference type="PANTHER" id="PTHR48079">
    <property type="entry name" value="PROTEIN YEEZ"/>
    <property type="match status" value="1"/>
</dbReference>
<dbReference type="AlphaFoldDB" id="A0A7G9SBU3"/>
<dbReference type="Proteomes" id="UP000515955">
    <property type="component" value="Chromosome"/>
</dbReference>
<feature type="domain" description="NAD-dependent epimerase/dehydratase" evidence="1">
    <location>
        <begin position="3"/>
        <end position="83"/>
    </location>
</feature>
<reference evidence="2 3" key="1">
    <citation type="submission" date="2020-08" db="EMBL/GenBank/DDBJ databases">
        <title>Genome sequence of Sphingomonas rhizophila KACC 19189T.</title>
        <authorList>
            <person name="Hyun D.-W."/>
            <person name="Bae J.-W."/>
        </authorList>
    </citation>
    <scope>NUCLEOTIDE SEQUENCE [LARGE SCALE GENOMIC DNA]</scope>
    <source>
        <strain evidence="2 3">KACC 19189</strain>
    </source>
</reference>
<dbReference type="GO" id="GO:0005737">
    <property type="term" value="C:cytoplasm"/>
    <property type="evidence" value="ECO:0007669"/>
    <property type="project" value="TreeGrafter"/>
</dbReference>
<proteinExistence type="predicted"/>
<evidence type="ECO:0000313" key="2">
    <source>
        <dbReference type="EMBL" id="QNN65318.1"/>
    </source>
</evidence>
<dbReference type="InterPro" id="IPR036291">
    <property type="entry name" value="NAD(P)-bd_dom_sf"/>
</dbReference>
<evidence type="ECO:0000313" key="3">
    <source>
        <dbReference type="Proteomes" id="UP000515955"/>
    </source>
</evidence>
<dbReference type="EMBL" id="CP060717">
    <property type="protein sequence ID" value="QNN65318.1"/>
    <property type="molecule type" value="Genomic_DNA"/>
</dbReference>
<dbReference type="InterPro" id="IPR001509">
    <property type="entry name" value="Epimerase_deHydtase"/>
</dbReference>
<gene>
    <name evidence="2" type="ORF">H9L12_01385</name>
</gene>
<evidence type="ECO:0000259" key="1">
    <source>
        <dbReference type="Pfam" id="PF01370"/>
    </source>
</evidence>
<dbReference type="InterPro" id="IPR051783">
    <property type="entry name" value="NAD(P)-dependent_oxidoreduct"/>
</dbReference>
<accession>A0A7G9SBU3</accession>
<dbReference type="Pfam" id="PF01370">
    <property type="entry name" value="Epimerase"/>
    <property type="match status" value="1"/>
</dbReference>
<dbReference type="GO" id="GO:0004029">
    <property type="term" value="F:aldehyde dehydrogenase (NAD+) activity"/>
    <property type="evidence" value="ECO:0007669"/>
    <property type="project" value="TreeGrafter"/>
</dbReference>
<keyword evidence="3" id="KW-1185">Reference proteome</keyword>
<dbReference type="KEGG" id="srhi:H9L12_01385"/>
<dbReference type="PANTHER" id="PTHR48079:SF6">
    <property type="entry name" value="NAD(P)-BINDING DOMAIN-CONTAINING PROTEIN-RELATED"/>
    <property type="match status" value="1"/>
</dbReference>
<dbReference type="Gene3D" id="3.40.50.720">
    <property type="entry name" value="NAD(P)-binding Rossmann-like Domain"/>
    <property type="match status" value="1"/>
</dbReference>